<proteinExistence type="predicted"/>
<dbReference type="InterPro" id="IPR000182">
    <property type="entry name" value="GNAT_dom"/>
</dbReference>
<name>A0A1K2A1W3_STRAR</name>
<evidence type="ECO:0000313" key="3">
    <source>
        <dbReference type="EMBL" id="SFX80320.1"/>
    </source>
</evidence>
<reference evidence="3 4" key="1">
    <citation type="submission" date="2016-11" db="EMBL/GenBank/DDBJ databases">
        <authorList>
            <person name="Jaros S."/>
            <person name="Januszkiewicz K."/>
            <person name="Wedrychowicz H."/>
        </authorList>
    </citation>
    <scope>NUCLEOTIDE SEQUENCE [LARGE SCALE GENOMIC DNA]</scope>
    <source>
        <strain evidence="3 4">OK807</strain>
    </source>
</reference>
<evidence type="ECO:0000313" key="4">
    <source>
        <dbReference type="Proteomes" id="UP000181909"/>
    </source>
</evidence>
<evidence type="ECO:0000259" key="2">
    <source>
        <dbReference type="PROSITE" id="PS51186"/>
    </source>
</evidence>
<dbReference type="EMBL" id="FPJO01000006">
    <property type="protein sequence ID" value="SFX80320.1"/>
    <property type="molecule type" value="Genomic_DNA"/>
</dbReference>
<dbReference type="GO" id="GO:0016747">
    <property type="term" value="F:acyltransferase activity, transferring groups other than amino-acyl groups"/>
    <property type="evidence" value="ECO:0007669"/>
    <property type="project" value="InterPro"/>
</dbReference>
<dbReference type="Pfam" id="PF00583">
    <property type="entry name" value="Acetyltransf_1"/>
    <property type="match status" value="1"/>
</dbReference>
<protein>
    <submittedName>
        <fullName evidence="3">Predicted acetyltransferase</fullName>
    </submittedName>
</protein>
<gene>
    <name evidence="3" type="ORF">SAMN02787144_1006224</name>
</gene>
<feature type="region of interest" description="Disordered" evidence="1">
    <location>
        <begin position="166"/>
        <end position="191"/>
    </location>
</feature>
<keyword evidence="3" id="KW-0808">Transferase</keyword>
<feature type="domain" description="N-acetyltransferase" evidence="2">
    <location>
        <begin position="4"/>
        <end position="164"/>
    </location>
</feature>
<dbReference type="Gene3D" id="3.40.630.30">
    <property type="match status" value="1"/>
</dbReference>
<dbReference type="InterPro" id="IPR016181">
    <property type="entry name" value="Acyl_CoA_acyltransferase"/>
</dbReference>
<evidence type="ECO:0000256" key="1">
    <source>
        <dbReference type="SAM" id="MobiDB-lite"/>
    </source>
</evidence>
<dbReference type="STRING" id="1893.SAMN02787144_1006224"/>
<dbReference type="Proteomes" id="UP000181909">
    <property type="component" value="Unassembled WGS sequence"/>
</dbReference>
<organism evidence="3 4">
    <name type="scientific">Streptomyces atratus</name>
    <dbReference type="NCBI Taxonomy" id="1893"/>
    <lineage>
        <taxon>Bacteria</taxon>
        <taxon>Bacillati</taxon>
        <taxon>Actinomycetota</taxon>
        <taxon>Actinomycetes</taxon>
        <taxon>Kitasatosporales</taxon>
        <taxon>Streptomycetaceae</taxon>
        <taxon>Streptomyces</taxon>
    </lineage>
</organism>
<sequence>MTDVSVRLADPADRPTLERLWLLFRHDMSEYSGVLPNPDGTFRSDRLHAALTRADWAPYLLTSDGSPAGLALVRSLAGPTRVLSGFFVVRGVRRTGIGLRAVREVVARHPGPWEVAFQQGNATAVAFWRRVATEIAGEAWTEERRPVPGRPDLPPDTWISFTAPAEAQGGTSSASVSRAPGLHVHGHTSSA</sequence>
<dbReference type="RefSeq" id="WP_256259752.1">
    <property type="nucleotide sequence ID" value="NZ_CP108277.1"/>
</dbReference>
<accession>A0A1K2A1W3</accession>
<dbReference type="PROSITE" id="PS51186">
    <property type="entry name" value="GNAT"/>
    <property type="match status" value="1"/>
</dbReference>
<dbReference type="SUPFAM" id="SSF55729">
    <property type="entry name" value="Acyl-CoA N-acyltransferases (Nat)"/>
    <property type="match status" value="1"/>
</dbReference>
<dbReference type="AlphaFoldDB" id="A0A1K2A1W3"/>